<sequence>MTEALVDPRTAAVMHILCLLGLLILFTAHAACALRPKARASAAYFAANAVAAMLVVPAVWSLAPGIAAAVPMTWAALSLVAVALRLMPRRPPRLTPAQIPWTALARDGRAVPETAQSRAGYTA</sequence>
<feature type="transmembrane region" description="Helical" evidence="1">
    <location>
        <begin position="66"/>
        <end position="84"/>
    </location>
</feature>
<comment type="caution">
    <text evidence="2">The sequence shown here is derived from an EMBL/GenBank/DDBJ whole genome shotgun (WGS) entry which is preliminary data.</text>
</comment>
<evidence type="ECO:0000313" key="2">
    <source>
        <dbReference type="EMBL" id="EBA07135.1"/>
    </source>
</evidence>
<keyword evidence="1" id="KW-1133">Transmembrane helix</keyword>
<gene>
    <name evidence="2" type="ORF">SSE37_13096</name>
</gene>
<accession>A3K708</accession>
<proteinExistence type="predicted"/>
<keyword evidence="1" id="KW-0472">Membrane</keyword>
<reference evidence="2 3" key="1">
    <citation type="submission" date="2006-06" db="EMBL/GenBank/DDBJ databases">
        <authorList>
            <person name="Moran M.A."/>
            <person name="Ferriera S."/>
            <person name="Johnson J."/>
            <person name="Kravitz S."/>
            <person name="Beeson K."/>
            <person name="Sutton G."/>
            <person name="Rogers Y.-H."/>
            <person name="Friedman R."/>
            <person name="Frazier M."/>
            <person name="Venter J.C."/>
        </authorList>
    </citation>
    <scope>NUCLEOTIDE SEQUENCE [LARGE SCALE GENOMIC DNA]</scope>
    <source>
        <strain evidence="2 3">E-37</strain>
    </source>
</reference>
<dbReference type="RefSeq" id="WP_005861325.1">
    <property type="nucleotide sequence ID" value="NZ_AAYA01000011.1"/>
</dbReference>
<feature type="transmembrane region" description="Helical" evidence="1">
    <location>
        <begin position="41"/>
        <end position="60"/>
    </location>
</feature>
<organism evidence="2 3">
    <name type="scientific">Sagittula stellata (strain ATCC 700073 / DSM 11524 / E-37)</name>
    <dbReference type="NCBI Taxonomy" id="388399"/>
    <lineage>
        <taxon>Bacteria</taxon>
        <taxon>Pseudomonadati</taxon>
        <taxon>Pseudomonadota</taxon>
        <taxon>Alphaproteobacteria</taxon>
        <taxon>Rhodobacterales</taxon>
        <taxon>Roseobacteraceae</taxon>
        <taxon>Sagittula</taxon>
    </lineage>
</organism>
<dbReference type="EMBL" id="AAYA01000011">
    <property type="protein sequence ID" value="EBA07135.1"/>
    <property type="molecule type" value="Genomic_DNA"/>
</dbReference>
<keyword evidence="3" id="KW-1185">Reference proteome</keyword>
<evidence type="ECO:0000256" key="1">
    <source>
        <dbReference type="SAM" id="Phobius"/>
    </source>
</evidence>
<dbReference type="AlphaFoldDB" id="A3K708"/>
<name>A3K708_SAGS3</name>
<evidence type="ECO:0000313" key="3">
    <source>
        <dbReference type="Proteomes" id="UP000005713"/>
    </source>
</evidence>
<protein>
    <submittedName>
        <fullName evidence="2">Uncharacterized protein</fullName>
    </submittedName>
</protein>
<feature type="transmembrane region" description="Helical" evidence="1">
    <location>
        <begin position="12"/>
        <end position="34"/>
    </location>
</feature>
<keyword evidence="1" id="KW-0812">Transmembrane</keyword>
<dbReference type="Proteomes" id="UP000005713">
    <property type="component" value="Unassembled WGS sequence"/>
</dbReference>